<protein>
    <submittedName>
        <fullName evidence="5">Glycosyltransferase</fullName>
    </submittedName>
</protein>
<dbReference type="InterPro" id="IPR002213">
    <property type="entry name" value="UDP_glucos_trans"/>
</dbReference>
<comment type="pathway">
    <text evidence="1">Antibiotic biosynthesis; vancomycin biosynthesis.</text>
</comment>
<dbReference type="SUPFAM" id="SSF53756">
    <property type="entry name" value="UDP-Glycosyltransferase/glycogen phosphorylase"/>
    <property type="match status" value="1"/>
</dbReference>
<dbReference type="Pfam" id="PF06722">
    <property type="entry name" value="EryCIII-like_C"/>
    <property type="match status" value="1"/>
</dbReference>
<gene>
    <name evidence="5" type="ORF">ACFFH7_18285</name>
</gene>
<evidence type="ECO:0000313" key="5">
    <source>
        <dbReference type="EMBL" id="MFC0543455.1"/>
    </source>
</evidence>
<feature type="domain" description="Glycosyltransferase family 28 N-terminal" evidence="3">
    <location>
        <begin position="4"/>
        <end position="138"/>
    </location>
</feature>
<dbReference type="InterPro" id="IPR004276">
    <property type="entry name" value="GlycoTrans_28_N"/>
</dbReference>
<evidence type="ECO:0000259" key="3">
    <source>
        <dbReference type="Pfam" id="PF03033"/>
    </source>
</evidence>
<evidence type="ECO:0000256" key="2">
    <source>
        <dbReference type="ARBA" id="ARBA00023194"/>
    </source>
</evidence>
<evidence type="ECO:0000259" key="4">
    <source>
        <dbReference type="Pfam" id="PF06722"/>
    </source>
</evidence>
<evidence type="ECO:0000313" key="6">
    <source>
        <dbReference type="Proteomes" id="UP001589810"/>
    </source>
</evidence>
<dbReference type="PANTHER" id="PTHR48050">
    <property type="entry name" value="STEROL 3-BETA-GLUCOSYLTRANSFERASE"/>
    <property type="match status" value="1"/>
</dbReference>
<dbReference type="PANTHER" id="PTHR48050:SF13">
    <property type="entry name" value="STEROL 3-BETA-GLUCOSYLTRANSFERASE UGT80A2"/>
    <property type="match status" value="1"/>
</dbReference>
<dbReference type="Pfam" id="PF03033">
    <property type="entry name" value="Glyco_transf_28"/>
    <property type="match status" value="1"/>
</dbReference>
<evidence type="ECO:0000256" key="1">
    <source>
        <dbReference type="ARBA" id="ARBA00004660"/>
    </source>
</evidence>
<dbReference type="RefSeq" id="WP_273940665.1">
    <property type="nucleotide sequence ID" value="NZ_CP097263.1"/>
</dbReference>
<accession>A0ABV6MT37</accession>
<organism evidence="5 6">
    <name type="scientific">Kutzneria chonburiensis</name>
    <dbReference type="NCBI Taxonomy" id="1483604"/>
    <lineage>
        <taxon>Bacteria</taxon>
        <taxon>Bacillati</taxon>
        <taxon>Actinomycetota</taxon>
        <taxon>Actinomycetes</taxon>
        <taxon>Pseudonocardiales</taxon>
        <taxon>Pseudonocardiaceae</taxon>
        <taxon>Kutzneria</taxon>
    </lineage>
</organism>
<dbReference type="Gene3D" id="3.40.50.2000">
    <property type="entry name" value="Glycogen Phosphorylase B"/>
    <property type="match status" value="2"/>
</dbReference>
<sequence length="416" mass="44018">MAKVVIAAVGSRGDTAPLIGIGTRLQAEGHDVTLTALPVFEELITSCGLRFRPHEAMSMAAGDLSRMGEVENPAKAVMEFMSPRGMQRAGEALLTAMADEPADILLLSPLAELAGHPLAEARGIPSLGIRLQPWSATADFTPSTVGGWSAGPVLNRAVGRFGAAWLDHYYRKPLAALRSQLGLPQVSARALSKRRAAAEWPVLHGFSPSVVPRPQDWRPGLDVVGYWWPTRPLGWSPPADVVQFLESGPPPVYIGFGSMPMPTAESVRVSGLIAEALRTAGVRGIVQAGWAQLAVSSDDVITIDEIPHDWLFDHVAVVAHACGAGTTAAGLRAGVPAIALPGFAGDQPFWARRLRRLGVSAGTLSQRKFTADQLAAAITRAMTDDELRVNAKIVATKLAEDDGPGEVAKAVARLTV</sequence>
<dbReference type="InterPro" id="IPR050426">
    <property type="entry name" value="Glycosyltransferase_28"/>
</dbReference>
<keyword evidence="2" id="KW-0045">Antibiotic biosynthesis</keyword>
<keyword evidence="6" id="KW-1185">Reference proteome</keyword>
<dbReference type="Proteomes" id="UP001589810">
    <property type="component" value="Unassembled WGS sequence"/>
</dbReference>
<dbReference type="EMBL" id="JBHLUD010000005">
    <property type="protein sequence ID" value="MFC0543455.1"/>
    <property type="molecule type" value="Genomic_DNA"/>
</dbReference>
<proteinExistence type="predicted"/>
<name>A0ABV6MT37_9PSEU</name>
<reference evidence="5 6" key="1">
    <citation type="submission" date="2024-09" db="EMBL/GenBank/DDBJ databases">
        <authorList>
            <person name="Sun Q."/>
            <person name="Mori K."/>
        </authorList>
    </citation>
    <scope>NUCLEOTIDE SEQUENCE [LARGE SCALE GENOMIC DNA]</scope>
    <source>
        <strain evidence="5 6">TBRC 1432</strain>
    </source>
</reference>
<dbReference type="InterPro" id="IPR010610">
    <property type="entry name" value="EryCIII-like_C"/>
</dbReference>
<feature type="domain" description="Erythromycin biosynthesis protein CIII-like C-terminal" evidence="4">
    <location>
        <begin position="297"/>
        <end position="412"/>
    </location>
</feature>
<dbReference type="CDD" id="cd03784">
    <property type="entry name" value="GT1_Gtf-like"/>
    <property type="match status" value="1"/>
</dbReference>
<comment type="caution">
    <text evidence="5">The sequence shown here is derived from an EMBL/GenBank/DDBJ whole genome shotgun (WGS) entry which is preliminary data.</text>
</comment>